<evidence type="ECO:0000256" key="2">
    <source>
        <dbReference type="ARBA" id="ARBA00022598"/>
    </source>
</evidence>
<feature type="domain" description="CobQ/CobB/MinD/ParA nucleotide binding" evidence="7">
    <location>
        <begin position="6"/>
        <end position="182"/>
    </location>
</feature>
<dbReference type="Gene3D" id="3.40.50.300">
    <property type="entry name" value="P-loop containing nucleotide triphosphate hydrolases"/>
    <property type="match status" value="1"/>
</dbReference>
<dbReference type="Pfam" id="PF07685">
    <property type="entry name" value="GATase_3"/>
    <property type="match status" value="1"/>
</dbReference>
<comment type="caution">
    <text evidence="9">The sequence shown here is derived from an EMBL/GenBank/DDBJ whole genome shotgun (WGS) entry which is preliminary data.</text>
</comment>
<evidence type="ECO:0000256" key="3">
    <source>
        <dbReference type="ARBA" id="ARBA00022741"/>
    </source>
</evidence>
<evidence type="ECO:0000259" key="7">
    <source>
        <dbReference type="Pfam" id="PF01656"/>
    </source>
</evidence>
<feature type="domain" description="CobB/CobQ-like glutamine amidotransferase" evidence="8">
    <location>
        <begin position="242"/>
        <end position="391"/>
    </location>
</feature>
<evidence type="ECO:0000256" key="5">
    <source>
        <dbReference type="ARBA" id="ARBA00022842"/>
    </source>
</evidence>
<comment type="cofactor">
    <cofactor evidence="1">
        <name>Mg(2+)</name>
        <dbReference type="ChEBI" id="CHEBI:18420"/>
    </cofactor>
</comment>
<dbReference type="PANTHER" id="PTHR43873:SF1">
    <property type="entry name" value="COBYRINATE A,C-DIAMIDE SYNTHASE"/>
    <property type="match status" value="1"/>
</dbReference>
<keyword evidence="5" id="KW-0460">Magnesium</keyword>
<evidence type="ECO:0000256" key="6">
    <source>
        <dbReference type="ARBA" id="ARBA00022962"/>
    </source>
</evidence>
<dbReference type="GO" id="GO:0005524">
    <property type="term" value="F:ATP binding"/>
    <property type="evidence" value="ECO:0007669"/>
    <property type="project" value="UniProtKB-KW"/>
</dbReference>
<dbReference type="Proteomes" id="UP001199424">
    <property type="component" value="Unassembled WGS sequence"/>
</dbReference>
<evidence type="ECO:0000313" key="9">
    <source>
        <dbReference type="EMBL" id="MCC2137280.1"/>
    </source>
</evidence>
<accession>A0AAE3AIP6</accession>
<protein>
    <submittedName>
        <fullName evidence="9">Cobyrinate a,c-diamide synthase</fullName>
    </submittedName>
</protein>
<dbReference type="SUPFAM" id="SSF52540">
    <property type="entry name" value="P-loop containing nucleoside triphosphate hydrolases"/>
    <property type="match status" value="1"/>
</dbReference>
<dbReference type="PROSITE" id="PS51274">
    <property type="entry name" value="GATASE_COBBQ"/>
    <property type="match status" value="1"/>
</dbReference>
<dbReference type="NCBIfam" id="NF002204">
    <property type="entry name" value="PRK01077.1"/>
    <property type="match status" value="1"/>
</dbReference>
<reference evidence="9" key="1">
    <citation type="submission" date="2021-10" db="EMBL/GenBank/DDBJ databases">
        <title>Anaerobic single-cell dispensing facilitates the cultivation of human gut bacteria.</title>
        <authorList>
            <person name="Afrizal A."/>
        </authorList>
    </citation>
    <scope>NUCLEOTIDE SEQUENCE</scope>
    <source>
        <strain evidence="9">CLA-AA-H250</strain>
    </source>
</reference>
<gene>
    <name evidence="9" type="ORF">LKD31_09640</name>
</gene>
<dbReference type="InterPro" id="IPR004484">
    <property type="entry name" value="CbiA/CobB_synth"/>
</dbReference>
<dbReference type="InterPro" id="IPR011698">
    <property type="entry name" value="GATase_3"/>
</dbReference>
<evidence type="ECO:0000313" key="10">
    <source>
        <dbReference type="Proteomes" id="UP001199424"/>
    </source>
</evidence>
<sequence>MLQMLISAQNSGSGKTTVTIALLAALKARGLNPCAFKSGPDYIDPMFHRSVLGVESHNLDLFFSKLQIVQNLYNKSAADHGAAICEGAMGYYDGLGGTSDIASAWHLADTLNLPVLLVLRPKGASLTLAAQVRGLMSFRTPHHIAGIILNDCKENLYRILAPMLEKETGVPVIGYLPPMPKAAIESRHLGLKTAGEIKNLQKKITLLHETMEKTVDFEKLFSVFACPAPKVPKEEFPIPNVRIAVARDEAFCFTYTETLEAFKEAGAEPVFFSPLHDKSLPQNISGLYLPGGYPELCAKALSENTEMLLCIKTAIKNSLPTVAECGGFLYLGQTLEDVNGDKYRMAGVLPGEGFKVGHLVRFGYATLTAKENSMLLKKDELLPVHEFHHWDSNENGIACTATKPNGRTWDCTFANEHFYAGFPHLYWAGTPLPQRFADAARRYMRDKI</sequence>
<dbReference type="InterPro" id="IPR002586">
    <property type="entry name" value="CobQ/CobB/MinD/ParA_Nub-bd_dom"/>
</dbReference>
<dbReference type="Gene3D" id="3.40.50.880">
    <property type="match status" value="1"/>
</dbReference>
<evidence type="ECO:0000256" key="1">
    <source>
        <dbReference type="ARBA" id="ARBA00001946"/>
    </source>
</evidence>
<evidence type="ECO:0000256" key="4">
    <source>
        <dbReference type="ARBA" id="ARBA00022840"/>
    </source>
</evidence>
<dbReference type="RefSeq" id="WP_308449528.1">
    <property type="nucleotide sequence ID" value="NZ_JAJEQC010000009.1"/>
</dbReference>
<dbReference type="InterPro" id="IPR027417">
    <property type="entry name" value="P-loop_NTPase"/>
</dbReference>
<dbReference type="EMBL" id="JAJEQC010000009">
    <property type="protein sequence ID" value="MCC2137280.1"/>
    <property type="molecule type" value="Genomic_DNA"/>
</dbReference>
<keyword evidence="10" id="KW-1185">Reference proteome</keyword>
<keyword evidence="2" id="KW-0436">Ligase</keyword>
<dbReference type="InterPro" id="IPR029062">
    <property type="entry name" value="Class_I_gatase-like"/>
</dbReference>
<evidence type="ECO:0000259" key="8">
    <source>
        <dbReference type="Pfam" id="PF07685"/>
    </source>
</evidence>
<keyword evidence="4" id="KW-0067">ATP-binding</keyword>
<proteinExistence type="predicted"/>
<keyword evidence="3" id="KW-0547">Nucleotide-binding</keyword>
<name>A0AAE3AIP6_9FIRM</name>
<dbReference type="PANTHER" id="PTHR43873">
    <property type="entry name" value="COBYRINATE A,C-DIAMIDE SYNTHASE"/>
    <property type="match status" value="1"/>
</dbReference>
<dbReference type="NCBIfam" id="TIGR00379">
    <property type="entry name" value="cobB"/>
    <property type="match status" value="1"/>
</dbReference>
<dbReference type="Pfam" id="PF01656">
    <property type="entry name" value="CbiA"/>
    <property type="match status" value="1"/>
</dbReference>
<dbReference type="GO" id="GO:0042242">
    <property type="term" value="F:cobyrinic acid a,c-diamide synthase activity"/>
    <property type="evidence" value="ECO:0007669"/>
    <property type="project" value="InterPro"/>
</dbReference>
<keyword evidence="6" id="KW-0315">Glutamine amidotransferase</keyword>
<organism evidence="9 10">
    <name type="scientific">Hominenteromicrobium mulieris</name>
    <dbReference type="NCBI Taxonomy" id="2885357"/>
    <lineage>
        <taxon>Bacteria</taxon>
        <taxon>Bacillati</taxon>
        <taxon>Bacillota</taxon>
        <taxon>Clostridia</taxon>
        <taxon>Eubacteriales</taxon>
        <taxon>Oscillospiraceae</taxon>
        <taxon>Hominenteromicrobium</taxon>
    </lineage>
</organism>
<dbReference type="SUPFAM" id="SSF52317">
    <property type="entry name" value="Class I glutamine amidotransferase-like"/>
    <property type="match status" value="1"/>
</dbReference>
<dbReference type="AlphaFoldDB" id="A0AAE3AIP6"/>